<dbReference type="AlphaFoldDB" id="A0A3B6UCZ5"/>
<proteinExistence type="predicted"/>
<accession>A0A3B6UCZ5</accession>
<keyword evidence="3" id="KW-1185">Reference proteome</keyword>
<feature type="domain" description="DUF1618" evidence="1">
    <location>
        <begin position="66"/>
        <end position="201"/>
    </location>
</feature>
<dbReference type="PANTHER" id="PTHR33086:SF43">
    <property type="entry name" value="DUF1618 DOMAIN-CONTAINING PROTEIN"/>
    <property type="match status" value="1"/>
</dbReference>
<dbReference type="STRING" id="4565.A0A3B6UCZ5"/>
<reference evidence="2" key="1">
    <citation type="submission" date="2018-08" db="EMBL/GenBank/DDBJ databases">
        <authorList>
            <person name="Rossello M."/>
        </authorList>
    </citation>
    <scope>NUCLEOTIDE SEQUENCE [LARGE SCALE GENOMIC DNA]</scope>
    <source>
        <strain evidence="2">cv. Chinese Spring</strain>
    </source>
</reference>
<evidence type="ECO:0000313" key="2">
    <source>
        <dbReference type="EnsemblPlants" id="TraesCSU02G257500.1.cds1"/>
    </source>
</evidence>
<dbReference type="Gramene" id="TraesCSU02G257500.1">
    <property type="protein sequence ID" value="TraesCSU02G257500.1.cds1"/>
    <property type="gene ID" value="TraesCSU02G257500"/>
</dbReference>
<evidence type="ECO:0000259" key="1">
    <source>
        <dbReference type="Pfam" id="PF07762"/>
    </source>
</evidence>
<sequence length="266" mass="29781">MCNGDDGGYFLAELVWVRPELSQAAIWLWKSSAPESGWAFQPTRLHLPSAFCSHLCFSYRGSTLCWVDLLGGMVVCDLGKECSSNLDGPDLRFVALPADCPSYDTSSPCNRYHLCPEKFRSMACVGDTIKLVCMDGNVEQVPGKGFDLTVYALSPDLSDWKISSKYNVENIWANESYHSTGMPKIAPSFPVLSTHEDGVIYLVFTELIRVANDTLQRPGRSKLCQYLVRVDMESNKVQFYPQIKKCTIDPHILGSEFSAYQKLVFT</sequence>
<dbReference type="PANTHER" id="PTHR33086">
    <property type="entry name" value="OS05G0468200 PROTEIN-RELATED"/>
    <property type="match status" value="1"/>
</dbReference>
<dbReference type="OMA" id="GMPKIAP"/>
<evidence type="ECO:0000313" key="3">
    <source>
        <dbReference type="Proteomes" id="UP000019116"/>
    </source>
</evidence>
<dbReference type="InterPro" id="IPR011676">
    <property type="entry name" value="DUF1618"/>
</dbReference>
<dbReference type="Pfam" id="PF07762">
    <property type="entry name" value="DUF1618"/>
    <property type="match status" value="1"/>
</dbReference>
<dbReference type="Proteomes" id="UP000019116">
    <property type="component" value="Chromosome Un"/>
</dbReference>
<reference evidence="2" key="2">
    <citation type="submission" date="2018-10" db="UniProtKB">
        <authorList>
            <consortium name="EnsemblPlants"/>
        </authorList>
    </citation>
    <scope>IDENTIFICATION</scope>
</reference>
<name>A0A3B6UCZ5_WHEAT</name>
<organism evidence="2">
    <name type="scientific">Triticum aestivum</name>
    <name type="common">Wheat</name>
    <dbReference type="NCBI Taxonomy" id="4565"/>
    <lineage>
        <taxon>Eukaryota</taxon>
        <taxon>Viridiplantae</taxon>
        <taxon>Streptophyta</taxon>
        <taxon>Embryophyta</taxon>
        <taxon>Tracheophyta</taxon>
        <taxon>Spermatophyta</taxon>
        <taxon>Magnoliopsida</taxon>
        <taxon>Liliopsida</taxon>
        <taxon>Poales</taxon>
        <taxon>Poaceae</taxon>
        <taxon>BOP clade</taxon>
        <taxon>Pooideae</taxon>
        <taxon>Triticodae</taxon>
        <taxon>Triticeae</taxon>
        <taxon>Triticinae</taxon>
        <taxon>Triticum</taxon>
    </lineage>
</organism>
<protein>
    <recommendedName>
        <fullName evidence="1">DUF1618 domain-containing protein</fullName>
    </recommendedName>
</protein>
<dbReference type="Gramene" id="TraesCSU03G0492200.1">
    <property type="protein sequence ID" value="TraesCSU03G0492200.1.CDS1"/>
    <property type="gene ID" value="TraesCSU03G0492200"/>
</dbReference>
<dbReference type="OrthoDB" id="582405at2759"/>
<dbReference type="EnsemblPlants" id="TraesCSU02G257500.1">
    <property type="protein sequence ID" value="TraesCSU02G257500.1.cds1"/>
    <property type="gene ID" value="TraesCSU02G257500"/>
</dbReference>